<dbReference type="Gene3D" id="2.40.170.20">
    <property type="entry name" value="TonB-dependent receptor, beta-barrel domain"/>
    <property type="match status" value="1"/>
</dbReference>
<evidence type="ECO:0000256" key="3">
    <source>
        <dbReference type="ARBA" id="ARBA00022452"/>
    </source>
</evidence>
<dbReference type="InterPro" id="IPR036942">
    <property type="entry name" value="Beta-barrel_TonB_sf"/>
</dbReference>
<dbReference type="InterPro" id="IPR008969">
    <property type="entry name" value="CarboxyPept-like_regulatory"/>
</dbReference>
<evidence type="ECO:0000256" key="8">
    <source>
        <dbReference type="PROSITE-ProRule" id="PRU01360"/>
    </source>
</evidence>
<dbReference type="AlphaFoldDB" id="A0A5Q0QF36"/>
<dbReference type="InterPro" id="IPR037066">
    <property type="entry name" value="Plug_dom_sf"/>
</dbReference>
<evidence type="ECO:0000256" key="4">
    <source>
        <dbReference type="ARBA" id="ARBA00022692"/>
    </source>
</evidence>
<evidence type="ECO:0000256" key="1">
    <source>
        <dbReference type="ARBA" id="ARBA00004571"/>
    </source>
</evidence>
<dbReference type="SUPFAM" id="SSF49464">
    <property type="entry name" value="Carboxypeptidase regulatory domain-like"/>
    <property type="match status" value="1"/>
</dbReference>
<dbReference type="Gene3D" id="2.170.130.10">
    <property type="entry name" value="TonB-dependent receptor, plug domain"/>
    <property type="match status" value="1"/>
</dbReference>
<reference evidence="12 13" key="1">
    <citation type="submission" date="2019-10" db="EMBL/GenBank/DDBJ databases">
        <authorList>
            <person name="Dong K."/>
        </authorList>
    </citation>
    <scope>NUCLEOTIDE SEQUENCE [LARGE SCALE GENOMIC DNA]</scope>
    <source>
        <strain evidence="13">dk4302</strain>
    </source>
</reference>
<dbReference type="InterPro" id="IPR023996">
    <property type="entry name" value="TonB-dep_OMP_SusC/RagA"/>
</dbReference>
<dbReference type="SUPFAM" id="SSF56935">
    <property type="entry name" value="Porins"/>
    <property type="match status" value="1"/>
</dbReference>
<dbReference type="Pfam" id="PF13715">
    <property type="entry name" value="CarbopepD_reg_2"/>
    <property type="match status" value="1"/>
</dbReference>
<organism evidence="12 13">
    <name type="scientific">Sphingobacterium zhuxiongii</name>
    <dbReference type="NCBI Taxonomy" id="2662364"/>
    <lineage>
        <taxon>Bacteria</taxon>
        <taxon>Pseudomonadati</taxon>
        <taxon>Bacteroidota</taxon>
        <taxon>Sphingobacteriia</taxon>
        <taxon>Sphingobacteriales</taxon>
        <taxon>Sphingobacteriaceae</taxon>
        <taxon>Sphingobacterium</taxon>
    </lineage>
</organism>
<evidence type="ECO:0000313" key="12">
    <source>
        <dbReference type="EMBL" id="QGA28216.1"/>
    </source>
</evidence>
<dbReference type="Proteomes" id="UP000326921">
    <property type="component" value="Chromosome"/>
</dbReference>
<dbReference type="GO" id="GO:0009279">
    <property type="term" value="C:cell outer membrane"/>
    <property type="evidence" value="ECO:0007669"/>
    <property type="project" value="UniProtKB-SubCell"/>
</dbReference>
<feature type="domain" description="TonB-dependent receptor-like beta-barrel" evidence="10">
    <location>
        <begin position="434"/>
        <end position="805"/>
    </location>
</feature>
<evidence type="ECO:0000256" key="6">
    <source>
        <dbReference type="ARBA" id="ARBA00023136"/>
    </source>
</evidence>
<dbReference type="InterPro" id="IPR039426">
    <property type="entry name" value="TonB-dep_rcpt-like"/>
</dbReference>
<protein>
    <submittedName>
        <fullName evidence="12">SusC/RagA family TonB-linked outer membrane protein</fullName>
    </submittedName>
</protein>
<comment type="similarity">
    <text evidence="8 9">Belongs to the TonB-dependent receptor family.</text>
</comment>
<dbReference type="Pfam" id="PF00593">
    <property type="entry name" value="TonB_dep_Rec_b-barrel"/>
    <property type="match status" value="1"/>
</dbReference>
<keyword evidence="6 8" id="KW-0472">Membrane</keyword>
<evidence type="ECO:0000256" key="5">
    <source>
        <dbReference type="ARBA" id="ARBA00023077"/>
    </source>
</evidence>
<dbReference type="NCBIfam" id="TIGR04056">
    <property type="entry name" value="OMP_RagA_SusC"/>
    <property type="match status" value="1"/>
</dbReference>
<evidence type="ECO:0000256" key="7">
    <source>
        <dbReference type="ARBA" id="ARBA00023237"/>
    </source>
</evidence>
<feature type="domain" description="TonB-dependent receptor plug" evidence="11">
    <location>
        <begin position="121"/>
        <end position="223"/>
    </location>
</feature>
<evidence type="ECO:0000256" key="9">
    <source>
        <dbReference type="RuleBase" id="RU003357"/>
    </source>
</evidence>
<evidence type="ECO:0000259" key="10">
    <source>
        <dbReference type="Pfam" id="PF00593"/>
    </source>
</evidence>
<gene>
    <name evidence="12" type="ORF">GFH32_08915</name>
</gene>
<dbReference type="InterPro" id="IPR000531">
    <property type="entry name" value="Beta-barrel_TonB"/>
</dbReference>
<evidence type="ECO:0000259" key="11">
    <source>
        <dbReference type="Pfam" id="PF07715"/>
    </source>
</evidence>
<keyword evidence="5 9" id="KW-0798">TonB box</keyword>
<dbReference type="KEGG" id="sphe:GFH32_08915"/>
<accession>A0A5Q0QF36</accession>
<dbReference type="NCBIfam" id="TIGR04057">
    <property type="entry name" value="SusC_RagA_signa"/>
    <property type="match status" value="1"/>
</dbReference>
<keyword evidence="13" id="KW-1185">Reference proteome</keyword>
<dbReference type="EMBL" id="CP045652">
    <property type="protein sequence ID" value="QGA28216.1"/>
    <property type="molecule type" value="Genomic_DNA"/>
</dbReference>
<evidence type="ECO:0000256" key="2">
    <source>
        <dbReference type="ARBA" id="ARBA00022448"/>
    </source>
</evidence>
<name>A0A5Q0QF36_9SPHI</name>
<dbReference type="Gene3D" id="2.60.40.1120">
    <property type="entry name" value="Carboxypeptidase-like, regulatory domain"/>
    <property type="match status" value="1"/>
</dbReference>
<sequence>MATVFTLPNTTLALEPNPARIHFEGQDQITVKGTVVNQQSVPITGATVRVIDMNNVVSTDGNGQFTIAAKEGSILEITFMGYKKATISVKNSNDLNIVLIPDDNSINEVVVVGYGTNRKGNLTGAVSSVSSEAIEGRSIANVGQGLQGLIPNLNVSTGNGRPGSGSSFNLRGYTSINGGGPLVLVDGVQMDPNQLNPDDVESVTVLKDAASAAIYGGRAAYGVILINTKAGKYNAPTKVSYNLNQAYSKPTVLPDLANSLEYVTMYMLADNTGRLTGGATGSYGYNDQDLEHIRKYMANPIPENAVYIDPTDHTRYRYSGNTNWLKEMFPGNEPLTQHDFSISGGGEKLNYLASLGALSQKGAVSEANQKYKRYNANMVVNFKAASWLELSTKMRFNRKTNDQPAEAARYGIVGDRIADDLRPVMPIYHPDGHYSGQGNNTNPFANLEYNGRNTLKSDDLWLTGGFVIKPIKNVRVVGDLTWNAYHQNNKSNVKPYYEYGAPAIKGDDITDPTKAHLIGLYPHNNPSSVYEANSHDNYSAINLYAEYENTFGKHYLKGMVGYNREYKVNESFNVRAKNLLNPDYPYIKLNNDLKPDVGSGIGDWALIGQFFRVNYVYDDRYLLEVNGRYDGSSRFAASDRYVFSPSISAGWRLSNEAFMDFTKPLFNDIKLRASYGKLPNQLLENKGLYPYIATMPYGTTGYLFNGSQQTFVRSPSLVSQGFTWEEVTSRNIGLDIAMLDSKLKGSFDVYNRDTKGMIVGGLVVPSILGTNVPERNAADLRTKGWELELSWADNLSNGLRYFASVNVGDSKAEITKYDLNPTGIIGQYYVGSQIGEVWGFTSNRLYSTDAEAASVDNSAIWGGKWLAGDVKYEDLNGDGKINYGTSTFDNPGDRRIIGNNQARYNYGFRLGAEFKNFDLTMFFQGIGKRDAFIGGTYFWGFTSEWAAPTTASLDYWTEENQDAYFPRPRFGGGGNYQTQTRYMQDASYLRMKQLSVGYTLPASLLQRLKLTKVRAYFTAENPFQWTKMFESYDPEQLDRQEYPLVKSLAFGLQINL</sequence>
<evidence type="ECO:0000313" key="13">
    <source>
        <dbReference type="Proteomes" id="UP000326921"/>
    </source>
</evidence>
<comment type="subcellular location">
    <subcellularLocation>
        <location evidence="1 8">Cell outer membrane</location>
        <topology evidence="1 8">Multi-pass membrane protein</topology>
    </subcellularLocation>
</comment>
<dbReference type="InterPro" id="IPR023997">
    <property type="entry name" value="TonB-dep_OMP_SusC/RagA_CS"/>
</dbReference>
<keyword evidence="7 8" id="KW-0998">Cell outer membrane</keyword>
<proteinExistence type="inferred from homology"/>
<dbReference type="Pfam" id="PF07715">
    <property type="entry name" value="Plug"/>
    <property type="match status" value="1"/>
</dbReference>
<dbReference type="InterPro" id="IPR012910">
    <property type="entry name" value="Plug_dom"/>
</dbReference>
<dbReference type="PROSITE" id="PS52016">
    <property type="entry name" value="TONB_DEPENDENT_REC_3"/>
    <property type="match status" value="1"/>
</dbReference>
<keyword evidence="3 8" id="KW-1134">Transmembrane beta strand</keyword>
<keyword evidence="2 8" id="KW-0813">Transport</keyword>
<keyword evidence="4 8" id="KW-0812">Transmembrane</keyword>